<dbReference type="EMBL" id="JBHLTC010000039">
    <property type="protein sequence ID" value="MFC0628492.1"/>
    <property type="molecule type" value="Genomic_DNA"/>
</dbReference>
<evidence type="ECO:0000313" key="6">
    <source>
        <dbReference type="Proteomes" id="UP001589890"/>
    </source>
</evidence>
<protein>
    <submittedName>
        <fullName evidence="5">SDR family NAD(P)-dependent oxidoreductase</fullName>
        <ecNumber evidence="5">1.1.1.-</ecNumber>
    </submittedName>
</protein>
<dbReference type="InterPro" id="IPR036291">
    <property type="entry name" value="NAD(P)-bd_dom_sf"/>
</dbReference>
<evidence type="ECO:0000256" key="2">
    <source>
        <dbReference type="ARBA" id="ARBA00023002"/>
    </source>
</evidence>
<dbReference type="GO" id="GO:0016491">
    <property type="term" value="F:oxidoreductase activity"/>
    <property type="evidence" value="ECO:0007669"/>
    <property type="project" value="UniProtKB-KW"/>
</dbReference>
<accession>A0ABV6QY28</accession>
<dbReference type="PRINTS" id="PR00080">
    <property type="entry name" value="SDRFAMILY"/>
</dbReference>
<comment type="similarity">
    <text evidence="1">Belongs to the short-chain dehydrogenases/reductases (SDR) family.</text>
</comment>
<keyword evidence="2 5" id="KW-0560">Oxidoreductase</keyword>
<organism evidence="5 6">
    <name type="scientific">Kribbella deserti</name>
    <dbReference type="NCBI Taxonomy" id="1926257"/>
    <lineage>
        <taxon>Bacteria</taxon>
        <taxon>Bacillati</taxon>
        <taxon>Actinomycetota</taxon>
        <taxon>Actinomycetes</taxon>
        <taxon>Propionibacteriales</taxon>
        <taxon>Kribbellaceae</taxon>
        <taxon>Kribbella</taxon>
    </lineage>
</organism>
<comment type="caution">
    <text evidence="5">The sequence shown here is derived from an EMBL/GenBank/DDBJ whole genome shotgun (WGS) entry which is preliminary data.</text>
</comment>
<name>A0ABV6QY28_9ACTN</name>
<dbReference type="EC" id="1.1.1.-" evidence="5"/>
<keyword evidence="6" id="KW-1185">Reference proteome</keyword>
<dbReference type="Pfam" id="PF13561">
    <property type="entry name" value="adh_short_C2"/>
    <property type="match status" value="1"/>
</dbReference>
<dbReference type="Gene3D" id="3.40.50.720">
    <property type="entry name" value="NAD(P)-binding Rossmann-like Domain"/>
    <property type="match status" value="1"/>
</dbReference>
<dbReference type="PANTHER" id="PTHR24321">
    <property type="entry name" value="DEHYDROGENASES, SHORT CHAIN"/>
    <property type="match status" value="1"/>
</dbReference>
<gene>
    <name evidence="5" type="ORF">ACFFGN_30765</name>
</gene>
<evidence type="ECO:0000259" key="4">
    <source>
        <dbReference type="SMART" id="SM00822"/>
    </source>
</evidence>
<dbReference type="Proteomes" id="UP001589890">
    <property type="component" value="Unassembled WGS sequence"/>
</dbReference>
<dbReference type="PROSITE" id="PS00061">
    <property type="entry name" value="ADH_SHORT"/>
    <property type="match status" value="1"/>
</dbReference>
<dbReference type="InterPro" id="IPR006311">
    <property type="entry name" value="TAT_signal"/>
</dbReference>
<dbReference type="InterPro" id="IPR002347">
    <property type="entry name" value="SDR_fam"/>
</dbReference>
<dbReference type="CDD" id="cd05233">
    <property type="entry name" value="SDR_c"/>
    <property type="match status" value="1"/>
</dbReference>
<dbReference type="PROSITE" id="PS51318">
    <property type="entry name" value="TAT"/>
    <property type="match status" value="1"/>
</dbReference>
<feature type="domain" description="Ketoreductase" evidence="4">
    <location>
        <begin position="69"/>
        <end position="247"/>
    </location>
</feature>
<dbReference type="SMART" id="SM00822">
    <property type="entry name" value="PKS_KR"/>
    <property type="match status" value="1"/>
</dbReference>
<dbReference type="InterPro" id="IPR020904">
    <property type="entry name" value="Sc_DH/Rdtase_CS"/>
</dbReference>
<dbReference type="SUPFAM" id="SSF51735">
    <property type="entry name" value="NAD(P)-binding Rossmann-fold domains"/>
    <property type="match status" value="1"/>
</dbReference>
<evidence type="ECO:0000313" key="5">
    <source>
        <dbReference type="EMBL" id="MFC0628492.1"/>
    </source>
</evidence>
<proteinExistence type="inferred from homology"/>
<evidence type="ECO:0000256" key="3">
    <source>
        <dbReference type="SAM" id="MobiDB-lite"/>
    </source>
</evidence>
<evidence type="ECO:0000256" key="1">
    <source>
        <dbReference type="ARBA" id="ARBA00006484"/>
    </source>
</evidence>
<dbReference type="PRINTS" id="PR00081">
    <property type="entry name" value="GDHRDH"/>
</dbReference>
<dbReference type="PANTHER" id="PTHR24321:SF11">
    <property type="entry name" value="BLR0893 PROTEIN"/>
    <property type="match status" value="1"/>
</dbReference>
<sequence>MTGTTEEQQDPARTTEPDRRVRRRAVMVGAAAATALVSGTAGAVGGRLTADAGPQMSAPPADGSRFANKVVLITGATSGIGRAAAVAFAAEGAKVGFCGRREQLGRQVEQQIRAAGHEATYVRADVREEDQVVRFVNAVVARYGRLDVVFSNAGIHHVKPVHEITTANWDDVQNTNVRGAYFTLKHGIPHLLKDGGNVVLTASINSIAVRPGFAAYGASKHALIGLMQAAALDYGAHGIRVNAVLPGLTDTEMARRISGTESLPDSVYRAGIAAVARSRAPAAARVGKPEEIAALVVDMASDRFPFMTGSALVIDGGATASLP</sequence>
<feature type="region of interest" description="Disordered" evidence="3">
    <location>
        <begin position="1"/>
        <end position="21"/>
    </location>
</feature>
<dbReference type="InterPro" id="IPR057326">
    <property type="entry name" value="KR_dom"/>
</dbReference>
<reference evidence="5 6" key="1">
    <citation type="submission" date="2024-09" db="EMBL/GenBank/DDBJ databases">
        <authorList>
            <person name="Sun Q."/>
            <person name="Mori K."/>
        </authorList>
    </citation>
    <scope>NUCLEOTIDE SEQUENCE [LARGE SCALE GENOMIC DNA]</scope>
    <source>
        <strain evidence="5 6">CGMCC 1.15906</strain>
    </source>
</reference>
<dbReference type="RefSeq" id="WP_380054865.1">
    <property type="nucleotide sequence ID" value="NZ_JBHLTC010000039.1"/>
</dbReference>